<organism evidence="1 2">
    <name type="scientific">Novosphingobium sediminicola</name>
    <dbReference type="NCBI Taxonomy" id="563162"/>
    <lineage>
        <taxon>Bacteria</taxon>
        <taxon>Pseudomonadati</taxon>
        <taxon>Pseudomonadota</taxon>
        <taxon>Alphaproteobacteria</taxon>
        <taxon>Sphingomonadales</taxon>
        <taxon>Sphingomonadaceae</taxon>
        <taxon>Novosphingobium</taxon>
    </lineage>
</organism>
<dbReference type="AlphaFoldDB" id="A0A7W6CJ71"/>
<name>A0A7W6CJ71_9SPHN</name>
<accession>A0A7W6CJ71</accession>
<keyword evidence="2" id="KW-1185">Reference proteome</keyword>
<evidence type="ECO:0000313" key="2">
    <source>
        <dbReference type="Proteomes" id="UP000548867"/>
    </source>
</evidence>
<comment type="caution">
    <text evidence="1">The sequence shown here is derived from an EMBL/GenBank/DDBJ whole genome shotgun (WGS) entry which is preliminary data.</text>
</comment>
<protein>
    <submittedName>
        <fullName evidence="1">Uncharacterized protein</fullName>
    </submittedName>
</protein>
<proteinExistence type="predicted"/>
<sequence>MNGHAIDITVVCRQKPASRVDMSNTHRLAGTVDVDGLHYDWELRREPQWSEFEGWKGMAVALLQQDAQRGAVLEFPPPKRLLKGLPPSRLQISDALVSRGIRAALMAGWEPMSRGKPMVFVVDADGN</sequence>
<reference evidence="1 2" key="1">
    <citation type="submission" date="2020-08" db="EMBL/GenBank/DDBJ databases">
        <title>Genomic Encyclopedia of Type Strains, Phase IV (KMG-IV): sequencing the most valuable type-strain genomes for metagenomic binning, comparative biology and taxonomic classification.</title>
        <authorList>
            <person name="Goeker M."/>
        </authorList>
    </citation>
    <scope>NUCLEOTIDE SEQUENCE [LARGE SCALE GENOMIC DNA]</scope>
    <source>
        <strain evidence="1 2">DSM 27057</strain>
    </source>
</reference>
<dbReference type="Proteomes" id="UP000548867">
    <property type="component" value="Unassembled WGS sequence"/>
</dbReference>
<evidence type="ECO:0000313" key="1">
    <source>
        <dbReference type="EMBL" id="MBB3957543.1"/>
    </source>
</evidence>
<dbReference type="EMBL" id="JACIDX010000026">
    <property type="protein sequence ID" value="MBB3957543.1"/>
    <property type="molecule type" value="Genomic_DNA"/>
</dbReference>
<gene>
    <name evidence="1" type="ORF">GGR38_004517</name>
</gene>